<dbReference type="SMART" id="SM00283">
    <property type="entry name" value="MA"/>
    <property type="match status" value="1"/>
</dbReference>
<dbReference type="InterPro" id="IPR004089">
    <property type="entry name" value="MCPsignal_dom"/>
</dbReference>
<dbReference type="EMBL" id="CP073633">
    <property type="protein sequence ID" value="WHQ69952.1"/>
    <property type="molecule type" value="Genomic_DNA"/>
</dbReference>
<dbReference type="GO" id="GO:0004888">
    <property type="term" value="F:transmembrane signaling receptor activity"/>
    <property type="evidence" value="ECO:0007669"/>
    <property type="project" value="InterPro"/>
</dbReference>
<dbReference type="Gene3D" id="1.10.287.950">
    <property type="entry name" value="Methyl-accepting chemotaxis protein"/>
    <property type="match status" value="1"/>
</dbReference>
<dbReference type="GO" id="GO:0006935">
    <property type="term" value="P:chemotaxis"/>
    <property type="evidence" value="ECO:0007669"/>
    <property type="project" value="InterPro"/>
</dbReference>
<gene>
    <name evidence="5" type="ORF">KEC54_27185</name>
</gene>
<evidence type="ECO:0000259" key="4">
    <source>
        <dbReference type="PROSITE" id="PS50111"/>
    </source>
</evidence>
<proteinExistence type="inferred from homology"/>
<dbReference type="Proteomes" id="UP001223720">
    <property type="component" value="Chromosome"/>
</dbReference>
<reference evidence="5" key="1">
    <citation type="journal article" date="2022" name="Biotechnol. Bioprocess Eng.">
        <title>Pan-genome Analysis Reveals Comparative Genomic Features of Central Metabolic Pathways in Methylorubrum extorquens.</title>
        <authorList>
            <person name="Lee G.M."/>
            <person name="Scott-Nevros Z.K."/>
            <person name="Lee S.-M."/>
            <person name="Kim D."/>
        </authorList>
    </citation>
    <scope>NUCLEOTIDE SEQUENCE</scope>
    <source>
        <strain evidence="5">ATCC 55366</strain>
    </source>
</reference>
<evidence type="ECO:0000256" key="3">
    <source>
        <dbReference type="PROSITE-ProRule" id="PRU00284"/>
    </source>
</evidence>
<dbReference type="InterPro" id="IPR004090">
    <property type="entry name" value="Chemotax_Me-accpt_rcpt"/>
</dbReference>
<dbReference type="GO" id="GO:0007165">
    <property type="term" value="P:signal transduction"/>
    <property type="evidence" value="ECO:0007669"/>
    <property type="project" value="UniProtKB-KW"/>
</dbReference>
<dbReference type="SUPFAM" id="SSF58104">
    <property type="entry name" value="Methyl-accepting chemotaxis protein (MCP) signaling domain"/>
    <property type="match status" value="1"/>
</dbReference>
<dbReference type="PROSITE" id="PS50111">
    <property type="entry name" value="CHEMOTAXIS_TRANSDUC_2"/>
    <property type="match status" value="1"/>
</dbReference>
<dbReference type="AlphaFoldDB" id="A0AAX3WF30"/>
<evidence type="ECO:0000313" key="5">
    <source>
        <dbReference type="EMBL" id="WHQ69952.1"/>
    </source>
</evidence>
<accession>A0AAX3WF30</accession>
<feature type="domain" description="Methyl-accepting transducer" evidence="4">
    <location>
        <begin position="178"/>
        <end position="414"/>
    </location>
</feature>
<dbReference type="Gene3D" id="3.30.450.20">
    <property type="entry name" value="PAS domain"/>
    <property type="match status" value="1"/>
</dbReference>
<evidence type="ECO:0000313" key="6">
    <source>
        <dbReference type="Proteomes" id="UP001223720"/>
    </source>
</evidence>
<dbReference type="PRINTS" id="PR00260">
    <property type="entry name" value="CHEMTRNSDUCR"/>
</dbReference>
<dbReference type="PANTHER" id="PTHR32089">
    <property type="entry name" value="METHYL-ACCEPTING CHEMOTAXIS PROTEIN MCPB"/>
    <property type="match status" value="1"/>
</dbReference>
<protein>
    <submittedName>
        <fullName evidence="5">Methyl-accepting chemotaxis protein</fullName>
    </submittedName>
</protein>
<sequence>MSRRNGPLRPSSEQVFFPRILRRRAFQAAALQPREHADTLAVDYAAVLNALPVNVLVLHPTEATITFANQRSIETLRSLREHLPASVNPDAMVGLTMDVFNKNPAHQRSIVADPARLPWRTKIRLGPKTLDLHVSPVRDTAGRYIAAVLSWADVTPFTESIASFDAAVRTALGEATAATGAMRGAAERVLSATDATSRAADSAATGATDTTVNVQSVAAAVEELTASNGEITRQVNRSSAATGQAVNEAGAAMESVKALSETSQRIGEVVGLISSIASQTNLLALNATIEAARAGEAGRGFAVVATEVKVLAGQTARATGEIAQHIGLIQAATAQTVAAIERISGVIRGLDDGATTIAAAVEEQSATAGEISRSAREAADRTGLVGGSIAQVATTAETSAGSARSVLSATTILDQQMEQVTRAVQEFLVEVRRI</sequence>
<organism evidence="5 6">
    <name type="scientific">Methylorubrum extorquens</name>
    <name type="common">Methylobacterium dichloromethanicum</name>
    <name type="synonym">Methylobacterium extorquens</name>
    <dbReference type="NCBI Taxonomy" id="408"/>
    <lineage>
        <taxon>Bacteria</taxon>
        <taxon>Pseudomonadati</taxon>
        <taxon>Pseudomonadota</taxon>
        <taxon>Alphaproteobacteria</taxon>
        <taxon>Hyphomicrobiales</taxon>
        <taxon>Methylobacteriaceae</taxon>
        <taxon>Methylorubrum</taxon>
    </lineage>
</organism>
<comment type="similarity">
    <text evidence="2">Belongs to the methyl-accepting chemotaxis (MCP) protein family.</text>
</comment>
<evidence type="ECO:0000256" key="1">
    <source>
        <dbReference type="ARBA" id="ARBA00023224"/>
    </source>
</evidence>
<evidence type="ECO:0000256" key="2">
    <source>
        <dbReference type="ARBA" id="ARBA00029447"/>
    </source>
</evidence>
<name>A0AAX3WF30_METEX</name>
<dbReference type="PANTHER" id="PTHR32089:SF112">
    <property type="entry name" value="LYSOZYME-LIKE PROTEIN-RELATED"/>
    <property type="match status" value="1"/>
</dbReference>
<keyword evidence="1 3" id="KW-0807">Transducer</keyword>
<dbReference type="Pfam" id="PF00015">
    <property type="entry name" value="MCPsignal"/>
    <property type="match status" value="1"/>
</dbReference>
<dbReference type="GO" id="GO:0016020">
    <property type="term" value="C:membrane"/>
    <property type="evidence" value="ECO:0007669"/>
    <property type="project" value="InterPro"/>
</dbReference>